<evidence type="ECO:0000313" key="1">
    <source>
        <dbReference type="EMBL" id="KAI4840512.1"/>
    </source>
</evidence>
<protein>
    <submittedName>
        <fullName evidence="1">Uncharacterized protein</fullName>
    </submittedName>
</protein>
<proteinExistence type="predicted"/>
<accession>A0ACB9YFN8</accession>
<reference evidence="1" key="1">
    <citation type="submission" date="2022-06" db="EMBL/GenBank/DDBJ databases">
        <title>The First Complete Genome of the Simian Malaria Parasite Plasmodium brasilianum.</title>
        <authorList>
            <person name="Bajic M."/>
            <person name="Ravishankar S."/>
        </authorList>
    </citation>
    <scope>NUCLEOTIDE SEQUENCE</scope>
    <source>
        <strain evidence="1">Bolivian I</strain>
    </source>
</reference>
<sequence length="207" mass="24746">MAILFYSIFLPVLILTCLYSFNSRYIFKSVISGITCQDRYRIRYKRIIAGKKEEIWRKTFSIQLEPASSDKKNENCRKKKPLGQEKKNTQSVDKLAFLCRKITKAWKTTIVEMENTYKEKTKKMDKAWKQDMWTRKWSKYLENTHKLISSKLNSPDLSIRDKEKIAEIWIFWAKTDFNVFLNHVISEWNSNYNTIEESAQEVAKMKK</sequence>
<gene>
    <name evidence="1" type="ORF">MKS88_001239</name>
</gene>
<organism evidence="1 2">
    <name type="scientific">Plasmodium brasilianum</name>
    <dbReference type="NCBI Taxonomy" id="5824"/>
    <lineage>
        <taxon>Eukaryota</taxon>
        <taxon>Sar</taxon>
        <taxon>Alveolata</taxon>
        <taxon>Apicomplexa</taxon>
        <taxon>Aconoidasida</taxon>
        <taxon>Haemosporida</taxon>
        <taxon>Plasmodiidae</taxon>
        <taxon>Plasmodium</taxon>
        <taxon>Plasmodium (Plasmodium)</taxon>
    </lineage>
</organism>
<dbReference type="EMBL" id="CM043772">
    <property type="protein sequence ID" value="KAI4840512.1"/>
    <property type="molecule type" value="Genomic_DNA"/>
</dbReference>
<keyword evidence="2" id="KW-1185">Reference proteome</keyword>
<name>A0ACB9YFN8_PLABR</name>
<evidence type="ECO:0000313" key="2">
    <source>
        <dbReference type="Proteomes" id="UP001056978"/>
    </source>
</evidence>
<dbReference type="Proteomes" id="UP001056978">
    <property type="component" value="Chromosome 4"/>
</dbReference>
<comment type="caution">
    <text evidence="1">The sequence shown here is derived from an EMBL/GenBank/DDBJ whole genome shotgun (WGS) entry which is preliminary data.</text>
</comment>